<keyword evidence="8 13" id="KW-1133">Transmembrane helix</keyword>
<comment type="subcellular location">
    <subcellularLocation>
        <location evidence="1 12">Mitochondrion membrane</location>
        <topology evidence="1 12">Single-pass membrane protein</topology>
    </subcellularLocation>
</comment>
<keyword evidence="4 12" id="KW-0813">Transport</keyword>
<geneLocation type="mitochondrion" evidence="14"/>
<evidence type="ECO:0000256" key="13">
    <source>
        <dbReference type="SAM" id="Phobius"/>
    </source>
</evidence>
<dbReference type="GO" id="GO:0045259">
    <property type="term" value="C:proton-transporting ATP synthase complex"/>
    <property type="evidence" value="ECO:0007669"/>
    <property type="project" value="UniProtKB-KW"/>
</dbReference>
<comment type="similarity">
    <text evidence="2 12">Belongs to the ATPase protein 8 family.</text>
</comment>
<evidence type="ECO:0000256" key="9">
    <source>
        <dbReference type="ARBA" id="ARBA00023065"/>
    </source>
</evidence>
<evidence type="ECO:0000256" key="4">
    <source>
        <dbReference type="ARBA" id="ARBA00022448"/>
    </source>
</evidence>
<proteinExistence type="inferred from homology"/>
<evidence type="ECO:0000256" key="11">
    <source>
        <dbReference type="ARBA" id="ARBA00023136"/>
    </source>
</evidence>
<sequence length="51" mass="6628">MPQMSPLNWMILYIMFLLIFFMFNILNYYFINYNFSYKMSNIKKYVYNWKW</sequence>
<organism evidence="14">
    <name type="scientific">Pselaphinae sp. 1 EF-2015</name>
    <dbReference type="NCBI Taxonomy" id="1756853"/>
    <lineage>
        <taxon>Eukaryota</taxon>
        <taxon>Metazoa</taxon>
        <taxon>Ecdysozoa</taxon>
        <taxon>Arthropoda</taxon>
        <taxon>Hexapoda</taxon>
        <taxon>Insecta</taxon>
        <taxon>Pterygota</taxon>
        <taxon>Neoptera</taxon>
        <taxon>Endopterygota</taxon>
        <taxon>Coleoptera</taxon>
        <taxon>Polyphaga</taxon>
        <taxon>Staphyliniformia</taxon>
        <taxon>Staphylinidae</taxon>
        <taxon>Omaliinae group</taxon>
        <taxon>Pselaphinae</taxon>
    </lineage>
</organism>
<keyword evidence="6 12" id="KW-0812">Transmembrane</keyword>
<gene>
    <name evidence="14" type="primary">atp8</name>
</gene>
<evidence type="ECO:0000256" key="12">
    <source>
        <dbReference type="RuleBase" id="RU003661"/>
    </source>
</evidence>
<evidence type="ECO:0000256" key="5">
    <source>
        <dbReference type="ARBA" id="ARBA00022547"/>
    </source>
</evidence>
<evidence type="ECO:0000256" key="1">
    <source>
        <dbReference type="ARBA" id="ARBA00004304"/>
    </source>
</evidence>
<evidence type="ECO:0000256" key="6">
    <source>
        <dbReference type="ARBA" id="ARBA00022692"/>
    </source>
</evidence>
<protein>
    <recommendedName>
        <fullName evidence="12">ATP synthase complex subunit 8</fullName>
    </recommendedName>
</protein>
<name>A0A0S2M8J2_9COLE</name>
<keyword evidence="11 13" id="KW-0472">Membrane</keyword>
<dbReference type="InterPro" id="IPR001421">
    <property type="entry name" value="ATP8_metazoa"/>
</dbReference>
<dbReference type="EMBL" id="KT780683">
    <property type="protein sequence ID" value="ALO71012.1"/>
    <property type="molecule type" value="Genomic_DNA"/>
</dbReference>
<dbReference type="GO" id="GO:0031966">
    <property type="term" value="C:mitochondrial membrane"/>
    <property type="evidence" value="ECO:0007669"/>
    <property type="project" value="UniProtKB-SubCell"/>
</dbReference>
<evidence type="ECO:0000256" key="10">
    <source>
        <dbReference type="ARBA" id="ARBA00023128"/>
    </source>
</evidence>
<dbReference type="GO" id="GO:0015078">
    <property type="term" value="F:proton transmembrane transporter activity"/>
    <property type="evidence" value="ECO:0007669"/>
    <property type="project" value="InterPro"/>
</dbReference>
<evidence type="ECO:0000256" key="8">
    <source>
        <dbReference type="ARBA" id="ARBA00022989"/>
    </source>
</evidence>
<reference evidence="14" key="1">
    <citation type="submission" date="2015-09" db="EMBL/GenBank/DDBJ databases">
        <title>Staphyliniformia phylogenetics from de novo mitogenomic assemblies.</title>
        <authorList>
            <person name="Favreau E.A."/>
            <person name="Linard B."/>
            <person name="Vogler A.P."/>
        </authorList>
    </citation>
    <scope>NUCLEOTIDE SEQUENCE</scope>
</reference>
<evidence type="ECO:0000313" key="14">
    <source>
        <dbReference type="EMBL" id="ALO71012.1"/>
    </source>
</evidence>
<keyword evidence="5 12" id="KW-0138">CF(0)</keyword>
<keyword evidence="7 12" id="KW-0375">Hydrogen ion transport</keyword>
<dbReference type="Pfam" id="PF00895">
    <property type="entry name" value="ATP-synt_8"/>
    <property type="match status" value="1"/>
</dbReference>
<accession>A0A0S2M8J2</accession>
<comment type="subunit">
    <text evidence="3">F-type ATPases have 2 components, CF(1) - the catalytic core - and CF(0) - the membrane proton channel.</text>
</comment>
<evidence type="ECO:0000256" key="3">
    <source>
        <dbReference type="ARBA" id="ARBA00011291"/>
    </source>
</evidence>
<dbReference type="AlphaFoldDB" id="A0A0S2M8J2"/>
<keyword evidence="9 12" id="KW-0406">Ion transport</keyword>
<dbReference type="GO" id="GO:0015986">
    <property type="term" value="P:proton motive force-driven ATP synthesis"/>
    <property type="evidence" value="ECO:0007669"/>
    <property type="project" value="InterPro"/>
</dbReference>
<feature type="transmembrane region" description="Helical" evidence="13">
    <location>
        <begin position="12"/>
        <end position="31"/>
    </location>
</feature>
<evidence type="ECO:0000256" key="2">
    <source>
        <dbReference type="ARBA" id="ARBA00008892"/>
    </source>
</evidence>
<evidence type="ECO:0000256" key="7">
    <source>
        <dbReference type="ARBA" id="ARBA00022781"/>
    </source>
</evidence>
<keyword evidence="10 12" id="KW-0496">Mitochondrion</keyword>